<reference evidence="6 7" key="1">
    <citation type="submission" date="2017-01" db="EMBL/GenBank/DDBJ databases">
        <authorList>
            <person name="Mah S.A."/>
            <person name="Swanson W.J."/>
            <person name="Moy G.W."/>
            <person name="Vacquier V.D."/>
        </authorList>
    </citation>
    <scope>NUCLEOTIDE SEQUENCE [LARGE SCALE GENOMIC DNA]</scope>
    <source>
        <strain evidence="6 7">DSM 45758</strain>
    </source>
</reference>
<evidence type="ECO:0000256" key="2">
    <source>
        <dbReference type="ARBA" id="ARBA00023125"/>
    </source>
</evidence>
<dbReference type="Proteomes" id="UP000186004">
    <property type="component" value="Unassembled WGS sequence"/>
</dbReference>
<dbReference type="CDD" id="cd06986">
    <property type="entry name" value="cupin_MmsR-like_N"/>
    <property type="match status" value="1"/>
</dbReference>
<dbReference type="InterPro" id="IPR018060">
    <property type="entry name" value="HTH_AraC"/>
</dbReference>
<accession>A0A1N7EFX2</accession>
<dbReference type="PANTHER" id="PTHR46796:SF7">
    <property type="entry name" value="ARAC FAMILY TRANSCRIPTIONAL REGULATOR"/>
    <property type="match status" value="1"/>
</dbReference>
<keyword evidence="3" id="KW-0010">Activator</keyword>
<dbReference type="Pfam" id="PF12833">
    <property type="entry name" value="HTH_18"/>
    <property type="match status" value="1"/>
</dbReference>
<organism evidence="6 7">
    <name type="scientific">Micromonospora avicenniae</name>
    <dbReference type="NCBI Taxonomy" id="1198245"/>
    <lineage>
        <taxon>Bacteria</taxon>
        <taxon>Bacillati</taxon>
        <taxon>Actinomycetota</taxon>
        <taxon>Actinomycetes</taxon>
        <taxon>Micromonosporales</taxon>
        <taxon>Micromonosporaceae</taxon>
        <taxon>Micromonospora</taxon>
    </lineage>
</organism>
<dbReference type="STRING" id="1198245.SAMN05444858_12333"/>
<feature type="domain" description="HTH araC/xylS-type" evidence="5">
    <location>
        <begin position="217"/>
        <end position="315"/>
    </location>
</feature>
<dbReference type="PROSITE" id="PS00041">
    <property type="entry name" value="HTH_ARAC_FAMILY_1"/>
    <property type="match status" value="1"/>
</dbReference>
<evidence type="ECO:0000313" key="7">
    <source>
        <dbReference type="Proteomes" id="UP000186004"/>
    </source>
</evidence>
<sequence length="328" mass="36088">MARPELSGVLAAAHRMVHRMDNPPASAHDVSVPLQEGFRGQRLASVPRPLVAEALRRPITGRLLVTDAGYYPDAADHRMQRPRGTPEVVLIVCASGMGWARVGSGMHRIGAWQALVIPRGVPHEYGADERDPWTIWWAHLMGSDVSKLADCMEATTERPVVPVRAIGRAVALLDEIVTCIERDQSPIRLLDAAGTAWKLLTQISVDRLLPEPGDPLQRAMSYLAERLDGKVKVPELARLVGVSPSHLSTLFRRATGGGVLAHHTALRMARARQLLDTTDATVTEIASEIGFDDAFYFSRVFRKHHGVSPSGFRRRHEGYEVADAAFEM</sequence>
<evidence type="ECO:0000256" key="4">
    <source>
        <dbReference type="ARBA" id="ARBA00023163"/>
    </source>
</evidence>
<dbReference type="GO" id="GO:0043565">
    <property type="term" value="F:sequence-specific DNA binding"/>
    <property type="evidence" value="ECO:0007669"/>
    <property type="project" value="InterPro"/>
</dbReference>
<dbReference type="PRINTS" id="PR00032">
    <property type="entry name" value="HTHARAC"/>
</dbReference>
<evidence type="ECO:0000313" key="6">
    <source>
        <dbReference type="EMBL" id="SIR86944.1"/>
    </source>
</evidence>
<dbReference type="SUPFAM" id="SSF51215">
    <property type="entry name" value="Regulatory protein AraC"/>
    <property type="match status" value="1"/>
</dbReference>
<gene>
    <name evidence="6" type="ORF">SAMN05444858_12333</name>
</gene>
<name>A0A1N7EFX2_9ACTN</name>
<dbReference type="EMBL" id="FTNF01000023">
    <property type="protein sequence ID" value="SIR86944.1"/>
    <property type="molecule type" value="Genomic_DNA"/>
</dbReference>
<proteinExistence type="predicted"/>
<evidence type="ECO:0000256" key="1">
    <source>
        <dbReference type="ARBA" id="ARBA00023015"/>
    </source>
</evidence>
<keyword evidence="1" id="KW-0805">Transcription regulation</keyword>
<protein>
    <submittedName>
        <fullName evidence="6">AraC-type DNA-binding protein</fullName>
    </submittedName>
</protein>
<dbReference type="InterPro" id="IPR003313">
    <property type="entry name" value="AraC-bd"/>
</dbReference>
<dbReference type="Gene3D" id="1.10.10.60">
    <property type="entry name" value="Homeodomain-like"/>
    <property type="match status" value="2"/>
</dbReference>
<keyword evidence="4" id="KW-0804">Transcription</keyword>
<dbReference type="AlphaFoldDB" id="A0A1N7EFX2"/>
<evidence type="ECO:0000256" key="3">
    <source>
        <dbReference type="ARBA" id="ARBA00023159"/>
    </source>
</evidence>
<dbReference type="Gene3D" id="2.60.120.280">
    <property type="entry name" value="Regulatory protein AraC"/>
    <property type="match status" value="1"/>
</dbReference>
<dbReference type="InterPro" id="IPR050204">
    <property type="entry name" value="AraC_XylS_family_regulators"/>
</dbReference>
<dbReference type="InterPro" id="IPR037923">
    <property type="entry name" value="HTH-like"/>
</dbReference>
<dbReference type="PANTHER" id="PTHR46796">
    <property type="entry name" value="HTH-TYPE TRANSCRIPTIONAL ACTIVATOR RHAS-RELATED"/>
    <property type="match status" value="1"/>
</dbReference>
<keyword evidence="2 6" id="KW-0238">DNA-binding</keyword>
<dbReference type="InterPro" id="IPR018062">
    <property type="entry name" value="HTH_AraC-typ_CS"/>
</dbReference>
<dbReference type="SUPFAM" id="SSF46689">
    <property type="entry name" value="Homeodomain-like"/>
    <property type="match status" value="2"/>
</dbReference>
<keyword evidence="7" id="KW-1185">Reference proteome</keyword>
<dbReference type="PROSITE" id="PS01124">
    <property type="entry name" value="HTH_ARAC_FAMILY_2"/>
    <property type="match status" value="1"/>
</dbReference>
<dbReference type="GO" id="GO:0003700">
    <property type="term" value="F:DNA-binding transcription factor activity"/>
    <property type="evidence" value="ECO:0007669"/>
    <property type="project" value="InterPro"/>
</dbReference>
<evidence type="ECO:0000259" key="5">
    <source>
        <dbReference type="PROSITE" id="PS01124"/>
    </source>
</evidence>
<dbReference type="SMART" id="SM00342">
    <property type="entry name" value="HTH_ARAC"/>
    <property type="match status" value="1"/>
</dbReference>
<dbReference type="InterPro" id="IPR009057">
    <property type="entry name" value="Homeodomain-like_sf"/>
</dbReference>
<dbReference type="InterPro" id="IPR020449">
    <property type="entry name" value="Tscrpt_reg_AraC-type_HTH"/>
</dbReference>
<dbReference type="Pfam" id="PF02311">
    <property type="entry name" value="AraC_binding"/>
    <property type="match status" value="1"/>
</dbReference>